<reference evidence="1" key="1">
    <citation type="submission" date="2020-03" db="EMBL/GenBank/DDBJ databases">
        <title>The deep terrestrial virosphere.</title>
        <authorList>
            <person name="Holmfeldt K."/>
            <person name="Nilsson E."/>
            <person name="Simone D."/>
            <person name="Lopez-Fernandez M."/>
            <person name="Wu X."/>
            <person name="de Brujin I."/>
            <person name="Lundin D."/>
            <person name="Andersson A."/>
            <person name="Bertilsson S."/>
            <person name="Dopson M."/>
        </authorList>
    </citation>
    <scope>NUCLEOTIDE SEQUENCE</scope>
    <source>
        <strain evidence="1">MM415A04694</strain>
    </source>
</reference>
<dbReference type="AlphaFoldDB" id="A0A6M3JJ55"/>
<protein>
    <submittedName>
        <fullName evidence="1">Uncharacterized protein</fullName>
    </submittedName>
</protein>
<dbReference type="EMBL" id="MT141697">
    <property type="protein sequence ID" value="QJA69338.1"/>
    <property type="molecule type" value="Genomic_DNA"/>
</dbReference>
<organism evidence="1">
    <name type="scientific">viral metagenome</name>
    <dbReference type="NCBI Taxonomy" id="1070528"/>
    <lineage>
        <taxon>unclassified sequences</taxon>
        <taxon>metagenomes</taxon>
        <taxon>organismal metagenomes</taxon>
    </lineage>
</organism>
<name>A0A6M3JJ55_9ZZZZ</name>
<evidence type="ECO:0000313" key="1">
    <source>
        <dbReference type="EMBL" id="QJA69338.1"/>
    </source>
</evidence>
<sequence>MDKCWYCDKELGWGDEMFKNCPNCGCENDRTPYEPTKEVKEEGKGMIIDTGMTPFFKKGDVAEGAVGIIKTAFVASGKFGNPTGEVDFNGKVLKVSLNKTSLYDIVGAYGNNTEEWIGQEIIYSMEDIKTKQGAIYPNVNIFRPVR</sequence>
<proteinExistence type="predicted"/>
<accession>A0A6M3JJ55</accession>
<gene>
    <name evidence="1" type="ORF">MM415A04694_0007</name>
</gene>